<evidence type="ECO:0000313" key="2">
    <source>
        <dbReference type="EMBL" id="VDO31809.1"/>
    </source>
</evidence>
<organism evidence="3 4">
    <name type="scientific">Heligmosomoides polygyrus</name>
    <name type="common">Parasitic roundworm</name>
    <dbReference type="NCBI Taxonomy" id="6339"/>
    <lineage>
        <taxon>Eukaryota</taxon>
        <taxon>Metazoa</taxon>
        <taxon>Ecdysozoa</taxon>
        <taxon>Nematoda</taxon>
        <taxon>Chromadorea</taxon>
        <taxon>Rhabditida</taxon>
        <taxon>Rhabditina</taxon>
        <taxon>Rhabditomorpha</taxon>
        <taxon>Strongyloidea</taxon>
        <taxon>Heligmosomidae</taxon>
        <taxon>Heligmosomoides</taxon>
    </lineage>
</organism>
<gene>
    <name evidence="2" type="ORF">HPBE_LOCUS3182</name>
</gene>
<evidence type="ECO:0000313" key="4">
    <source>
        <dbReference type="WBParaSite" id="HPBE_0000318101-mRNA-1"/>
    </source>
</evidence>
<accession>A0A3P7UJ65</accession>
<reference evidence="2 3" key="1">
    <citation type="submission" date="2018-11" db="EMBL/GenBank/DDBJ databases">
        <authorList>
            <consortium name="Pathogen Informatics"/>
        </authorList>
    </citation>
    <scope>NUCLEOTIDE SEQUENCE [LARGE SCALE GENOMIC DNA]</scope>
</reference>
<feature type="compositionally biased region" description="Low complexity" evidence="1">
    <location>
        <begin position="96"/>
        <end position="107"/>
    </location>
</feature>
<dbReference type="EMBL" id="UZAH01006854">
    <property type="protein sequence ID" value="VDO31809.1"/>
    <property type="molecule type" value="Genomic_DNA"/>
</dbReference>
<feature type="compositionally biased region" description="Acidic residues" evidence="1">
    <location>
        <begin position="39"/>
        <end position="69"/>
    </location>
</feature>
<feature type="region of interest" description="Disordered" evidence="1">
    <location>
        <begin position="169"/>
        <end position="217"/>
    </location>
</feature>
<accession>A0A183FAI9</accession>
<name>A0A183FAI9_HELPZ</name>
<keyword evidence="3" id="KW-1185">Reference proteome</keyword>
<protein>
    <submittedName>
        <fullName evidence="4">TPX2_importin domain-containing protein</fullName>
    </submittedName>
</protein>
<dbReference type="Proteomes" id="UP000050761">
    <property type="component" value="Unassembled WGS sequence"/>
</dbReference>
<feature type="compositionally biased region" description="Polar residues" evidence="1">
    <location>
        <begin position="131"/>
        <end position="144"/>
    </location>
</feature>
<sequence>APTSSLEDSDDEERLCVVEEGEIVEKEKAQDEQPQAHVDDDEEERLIVVESDEEDRLVLDDGQDSEEETSVVTRSKAGASVEAAVEKSKAEKPTKSKSGGTTAATTTLRTLPERSACVSTRRAHSTEDNAHVSTKASASRQTPRNVGALEAAKRSVSDFKAGPAAMEKFNATLSKQLRGRGRPPKNAPMPMRASSKGEEASRASASGETPPAPKVGLGMEFSEDYLVLGSTTCFPHCRLST</sequence>
<feature type="compositionally biased region" description="Basic and acidic residues" evidence="1">
    <location>
        <begin position="84"/>
        <end position="94"/>
    </location>
</feature>
<dbReference type="AlphaFoldDB" id="A0A183FAI9"/>
<evidence type="ECO:0000256" key="1">
    <source>
        <dbReference type="SAM" id="MobiDB-lite"/>
    </source>
</evidence>
<feature type="region of interest" description="Disordered" evidence="1">
    <location>
        <begin position="22"/>
        <end position="149"/>
    </location>
</feature>
<dbReference type="WBParaSite" id="HPBE_0000318101-mRNA-1">
    <property type="protein sequence ID" value="HPBE_0000318101-mRNA-1"/>
    <property type="gene ID" value="HPBE_0000318101"/>
</dbReference>
<reference evidence="4" key="2">
    <citation type="submission" date="2019-09" db="UniProtKB">
        <authorList>
            <consortium name="WormBaseParasite"/>
        </authorList>
    </citation>
    <scope>IDENTIFICATION</scope>
</reference>
<proteinExistence type="predicted"/>
<evidence type="ECO:0000313" key="3">
    <source>
        <dbReference type="Proteomes" id="UP000050761"/>
    </source>
</evidence>